<protein>
    <recommendedName>
        <fullName evidence="5">G-protein coupled receptors family 1 profile domain-containing protein</fullName>
    </recommendedName>
</protein>
<evidence type="ECO:0008006" key="5">
    <source>
        <dbReference type="Google" id="ProtNLM"/>
    </source>
</evidence>
<gene>
    <name evidence="3" type="ORF">OXX778_LOCUS15748</name>
</gene>
<dbReference type="AlphaFoldDB" id="A0A814G191"/>
<dbReference type="EMBL" id="CAJNOC010003548">
    <property type="protein sequence ID" value="CAF0987607.1"/>
    <property type="molecule type" value="Genomic_DNA"/>
</dbReference>
<keyword evidence="2" id="KW-0732">Signal</keyword>
<dbReference type="OrthoDB" id="10231212at2759"/>
<feature type="transmembrane region" description="Helical" evidence="1">
    <location>
        <begin position="614"/>
        <end position="632"/>
    </location>
</feature>
<keyword evidence="1" id="KW-0472">Membrane</keyword>
<reference evidence="3" key="1">
    <citation type="submission" date="2021-02" db="EMBL/GenBank/DDBJ databases">
        <authorList>
            <person name="Nowell W R."/>
        </authorList>
    </citation>
    <scope>NUCLEOTIDE SEQUENCE</scope>
    <source>
        <strain evidence="3">Ploen Becks lab</strain>
    </source>
</reference>
<keyword evidence="1" id="KW-1133">Transmembrane helix</keyword>
<evidence type="ECO:0000256" key="2">
    <source>
        <dbReference type="SAM" id="SignalP"/>
    </source>
</evidence>
<feature type="transmembrane region" description="Helical" evidence="1">
    <location>
        <begin position="448"/>
        <end position="467"/>
    </location>
</feature>
<keyword evidence="4" id="KW-1185">Reference proteome</keyword>
<evidence type="ECO:0000256" key="1">
    <source>
        <dbReference type="SAM" id="Phobius"/>
    </source>
</evidence>
<dbReference type="Proteomes" id="UP000663879">
    <property type="component" value="Unassembled WGS sequence"/>
</dbReference>
<evidence type="ECO:0000313" key="4">
    <source>
        <dbReference type="Proteomes" id="UP000663879"/>
    </source>
</evidence>
<name>A0A814G191_9BILA</name>
<feature type="signal peptide" evidence="2">
    <location>
        <begin position="1"/>
        <end position="17"/>
    </location>
</feature>
<feature type="transmembrane region" description="Helical" evidence="1">
    <location>
        <begin position="708"/>
        <end position="727"/>
    </location>
</feature>
<sequence length="751" mass="88568">MLFYLFVLYFVNHLAGTQKCTSFSTYIAQQTEKNTTNINTEDFKVLDLINVKNFSELDAKCIQNKDLLPNVINFVPYESFILDQSHMIDFPQILNKNSFSFLRIERINAFDLNNTLLKSFDLFNSINLEFYNSKLKILRNGYDICQIIETNNLFKNMASILFSYSVKYIAQTCPYIFSFLNINVLQFQGLSDTFLKKNILGFTQNSNFSNVFSVESSTLYVFKYRISNKLIDCNIFNNTYLNINGLIDFIEADAFKKIRLKSLEIETDRFLSLFLDGGKWLISFKENDKIFIRFDGNYFFPNKDICFFKYIPQNIFISVPNRILSQECTCSMLVFFSSYLNIIPKKISFLWNTYNKLKLIGCTNQSFYNSCNLKEKLDNCEGFVNFYKTQNNEILYISLIVDFIGLILNQIVSSLGITFNILNLFILFAENKTKNLTTDSSVLMKRLMIANSFINLAFFLINFFHIINRCVQINGIFCSKIYQTLLAQYYNIYMIEFIGSIMKIWSSITLLCISITRLNLLSSNFAFKIRYFNLEFFISIFILSIIVNLDKIFIIVVNNDKYFSESEFSKEFPMKNTFLLNFQSPRNGYKVIYQNKQSIVFYAMNIINFLINDVIFYILFTIIDISLIKTLNRQIKQKRVLKRKISDFESLQIKVRFIIFLNGSVLFTLRTIHCCINTWLFFARLKSNFDGKNVCFLYPKMCTNYQEFSEFFFLLSNIFNIFLFYNLDNNFKSMTRERINIFFRSKKINKG</sequence>
<keyword evidence="1" id="KW-0812">Transmembrane</keyword>
<feature type="transmembrane region" description="Helical" evidence="1">
    <location>
        <begin position="536"/>
        <end position="557"/>
    </location>
</feature>
<feature type="transmembrane region" description="Helical" evidence="1">
    <location>
        <begin position="394"/>
        <end position="427"/>
    </location>
</feature>
<organism evidence="3 4">
    <name type="scientific">Brachionus calyciflorus</name>
    <dbReference type="NCBI Taxonomy" id="104777"/>
    <lineage>
        <taxon>Eukaryota</taxon>
        <taxon>Metazoa</taxon>
        <taxon>Spiralia</taxon>
        <taxon>Gnathifera</taxon>
        <taxon>Rotifera</taxon>
        <taxon>Eurotatoria</taxon>
        <taxon>Monogononta</taxon>
        <taxon>Pseudotrocha</taxon>
        <taxon>Ploima</taxon>
        <taxon>Brachionidae</taxon>
        <taxon>Brachionus</taxon>
    </lineage>
</organism>
<accession>A0A814G191</accession>
<feature type="transmembrane region" description="Helical" evidence="1">
    <location>
        <begin position="653"/>
        <end position="682"/>
    </location>
</feature>
<feature type="transmembrane region" description="Helical" evidence="1">
    <location>
        <begin position="492"/>
        <end position="515"/>
    </location>
</feature>
<feature type="chain" id="PRO_5032884524" description="G-protein coupled receptors family 1 profile domain-containing protein" evidence="2">
    <location>
        <begin position="18"/>
        <end position="751"/>
    </location>
</feature>
<comment type="caution">
    <text evidence="3">The sequence shown here is derived from an EMBL/GenBank/DDBJ whole genome shotgun (WGS) entry which is preliminary data.</text>
</comment>
<evidence type="ECO:0000313" key="3">
    <source>
        <dbReference type="EMBL" id="CAF0987607.1"/>
    </source>
</evidence>
<proteinExistence type="predicted"/>